<dbReference type="Proteomes" id="UP000048949">
    <property type="component" value="Unassembled WGS sequence"/>
</dbReference>
<dbReference type="InterPro" id="IPR000182">
    <property type="entry name" value="GNAT_dom"/>
</dbReference>
<dbReference type="PANTHER" id="PTHR10545:SF29">
    <property type="entry name" value="GH14572P-RELATED"/>
    <property type="match status" value="1"/>
</dbReference>
<dbReference type="PANTHER" id="PTHR10545">
    <property type="entry name" value="DIAMINE N-ACETYLTRANSFERASE"/>
    <property type="match status" value="1"/>
</dbReference>
<dbReference type="Gene3D" id="3.40.630.30">
    <property type="match status" value="1"/>
</dbReference>
<keyword evidence="2" id="KW-0012">Acyltransferase</keyword>
<protein>
    <submittedName>
        <fullName evidence="4">Putative acetyltransferase</fullName>
    </submittedName>
</protein>
<evidence type="ECO:0000256" key="1">
    <source>
        <dbReference type="ARBA" id="ARBA00022679"/>
    </source>
</evidence>
<dbReference type="Pfam" id="PF00583">
    <property type="entry name" value="Acetyltransf_1"/>
    <property type="match status" value="1"/>
</dbReference>
<dbReference type="RefSeq" id="WP_048598090.1">
    <property type="nucleotide sequence ID" value="NZ_CBFHGK010000001.1"/>
</dbReference>
<name>A0A0U1NJ30_9RHOB</name>
<evidence type="ECO:0000259" key="3">
    <source>
        <dbReference type="PROSITE" id="PS51186"/>
    </source>
</evidence>
<accession>A0A0U1NJ30</accession>
<evidence type="ECO:0000313" key="5">
    <source>
        <dbReference type="Proteomes" id="UP000048949"/>
    </source>
</evidence>
<keyword evidence="5" id="KW-1185">Reference proteome</keyword>
<dbReference type="STRING" id="282199.GCA_001049735_00743"/>
<dbReference type="InterPro" id="IPR051016">
    <property type="entry name" value="Diverse_Substrate_AcTransf"/>
</dbReference>
<proteinExistence type="predicted"/>
<dbReference type="EMBL" id="CVQV01000003">
    <property type="protein sequence ID" value="CRK74708.1"/>
    <property type="molecule type" value="Genomic_DNA"/>
</dbReference>
<organism evidence="4 5">
    <name type="scientific">Nereida ignava</name>
    <dbReference type="NCBI Taxonomy" id="282199"/>
    <lineage>
        <taxon>Bacteria</taxon>
        <taxon>Pseudomonadati</taxon>
        <taxon>Pseudomonadota</taxon>
        <taxon>Alphaproteobacteria</taxon>
        <taxon>Rhodobacterales</taxon>
        <taxon>Roseobacteraceae</taxon>
        <taxon>Nereida</taxon>
    </lineage>
</organism>
<keyword evidence="1 4" id="KW-0808">Transferase</keyword>
<evidence type="ECO:0000256" key="2">
    <source>
        <dbReference type="ARBA" id="ARBA00023315"/>
    </source>
</evidence>
<dbReference type="PROSITE" id="PS51186">
    <property type="entry name" value="GNAT"/>
    <property type="match status" value="1"/>
</dbReference>
<gene>
    <name evidence="4" type="ORF">NIG5292_00743</name>
</gene>
<feature type="domain" description="N-acetyltransferase" evidence="3">
    <location>
        <begin position="11"/>
        <end position="149"/>
    </location>
</feature>
<reference evidence="4 5" key="1">
    <citation type="submission" date="2015-04" db="EMBL/GenBank/DDBJ databases">
        <authorList>
            <person name="Syromyatnikov M.Y."/>
            <person name="Popov V.N."/>
        </authorList>
    </citation>
    <scope>NUCLEOTIDE SEQUENCE [LARGE SCALE GENOMIC DNA]</scope>
    <source>
        <strain evidence="4 5">CECT 5292</strain>
    </source>
</reference>
<dbReference type="SUPFAM" id="SSF55729">
    <property type="entry name" value="Acyl-CoA N-acyltransferases (Nat)"/>
    <property type="match status" value="1"/>
</dbReference>
<sequence length="149" mass="16033">MSTSLHLAGPEALPKLTTMVSALYQSEGIITDEAQIGQTIAPLLDGSPFGCVYLIGPKVAPVGYVIVTFTWSVEFGGLIAMIDEFFIRENIRGRGMGSDVLISLPRALADAGVTAIHLEVGKTNTRARGLYERLGFVARDGYQTMVRTL</sequence>
<evidence type="ECO:0000313" key="4">
    <source>
        <dbReference type="EMBL" id="CRK74708.1"/>
    </source>
</evidence>
<dbReference type="GO" id="GO:0008080">
    <property type="term" value="F:N-acetyltransferase activity"/>
    <property type="evidence" value="ECO:0007669"/>
    <property type="project" value="TreeGrafter"/>
</dbReference>
<dbReference type="AlphaFoldDB" id="A0A0U1NJ30"/>
<dbReference type="OrthoDB" id="9805924at2"/>
<dbReference type="InterPro" id="IPR016181">
    <property type="entry name" value="Acyl_CoA_acyltransferase"/>
</dbReference>